<dbReference type="RefSeq" id="WP_307394423.1">
    <property type="nucleotide sequence ID" value="NZ_BAAADK010000020.1"/>
</dbReference>
<dbReference type="PRINTS" id="PR00411">
    <property type="entry name" value="PNDRDTASEI"/>
</dbReference>
<proteinExistence type="predicted"/>
<dbReference type="PRINTS" id="PR00368">
    <property type="entry name" value="FADPNR"/>
</dbReference>
<evidence type="ECO:0000256" key="2">
    <source>
        <dbReference type="ARBA" id="ARBA00022630"/>
    </source>
</evidence>
<accession>A0ABT9VZ92</accession>
<evidence type="ECO:0000256" key="1">
    <source>
        <dbReference type="ARBA" id="ARBA00001974"/>
    </source>
</evidence>
<keyword evidence="6" id="KW-1185">Reference proteome</keyword>
<sequence length="396" mass="43938">MTEKHQKRENDAPSVNSNHTVIHENILIIGAGPCGLAAAIALQEQGFEPLVIDKGNVVHTLSRYPTHQTFFSSAEKLEIGGLPFTIEQRKPNRSQALAYYREVAKRKKIRIQPYVEVLSIVPTATTESGSMPKINDVTDLGTSKESEEQKIEQGKMGEKEKIGQQIATSSSAKPLFQVHGHSQDKQDVYYTANYVILATGYYDNPNLMCIPGEELNKVFHYFHEAHPFYDQHVTVIGGKNSAVDAALELEKVGAHVTVLYRGETYSSSVKPWILPEFDALVRHGKVAMEFGAEVIEIKEKELSYKINGEVKTIANDFVFAMTGYHPDHAFLHKLGVGTDSETGRPHFAEETMETNVPNVFIAGVIAAGNNANEIFIENGRFHGELIAKEIANREGM</sequence>
<name>A0ABT9VZ92_9BACI</name>
<feature type="compositionally biased region" description="Basic and acidic residues" evidence="4">
    <location>
        <begin position="142"/>
        <end position="160"/>
    </location>
</feature>
<dbReference type="GO" id="GO:0004791">
    <property type="term" value="F:thioredoxin-disulfide reductase (NADPH) activity"/>
    <property type="evidence" value="ECO:0007669"/>
    <property type="project" value="UniProtKB-EC"/>
</dbReference>
<evidence type="ECO:0000256" key="3">
    <source>
        <dbReference type="ARBA" id="ARBA00023002"/>
    </source>
</evidence>
<evidence type="ECO:0000313" key="6">
    <source>
        <dbReference type="Proteomes" id="UP001235840"/>
    </source>
</evidence>
<feature type="region of interest" description="Disordered" evidence="4">
    <location>
        <begin position="131"/>
        <end position="160"/>
    </location>
</feature>
<dbReference type="Proteomes" id="UP001235840">
    <property type="component" value="Unassembled WGS sequence"/>
</dbReference>
<comment type="caution">
    <text evidence="5">The sequence shown here is derived from an EMBL/GenBank/DDBJ whole genome shotgun (WGS) entry which is preliminary data.</text>
</comment>
<dbReference type="Gene3D" id="3.50.50.60">
    <property type="entry name" value="FAD/NAD(P)-binding domain"/>
    <property type="match status" value="2"/>
</dbReference>
<organism evidence="5 6">
    <name type="scientific">Caldalkalibacillus horti</name>
    <dbReference type="NCBI Taxonomy" id="77523"/>
    <lineage>
        <taxon>Bacteria</taxon>
        <taxon>Bacillati</taxon>
        <taxon>Bacillota</taxon>
        <taxon>Bacilli</taxon>
        <taxon>Bacillales</taxon>
        <taxon>Bacillaceae</taxon>
        <taxon>Caldalkalibacillus</taxon>
    </lineage>
</organism>
<comment type="cofactor">
    <cofactor evidence="1">
        <name>FAD</name>
        <dbReference type="ChEBI" id="CHEBI:57692"/>
    </cofactor>
</comment>
<dbReference type="EMBL" id="JAUSTY010000008">
    <property type="protein sequence ID" value="MDQ0166318.1"/>
    <property type="molecule type" value="Genomic_DNA"/>
</dbReference>
<dbReference type="InterPro" id="IPR036188">
    <property type="entry name" value="FAD/NAD-bd_sf"/>
</dbReference>
<keyword evidence="2" id="KW-0285">Flavoprotein</keyword>
<gene>
    <name evidence="5" type="ORF">J2S11_002222</name>
</gene>
<dbReference type="Pfam" id="PF13738">
    <property type="entry name" value="Pyr_redox_3"/>
    <property type="match status" value="2"/>
</dbReference>
<dbReference type="PANTHER" id="PTHR48105">
    <property type="entry name" value="THIOREDOXIN REDUCTASE 1-RELATED-RELATED"/>
    <property type="match status" value="1"/>
</dbReference>
<protein>
    <submittedName>
        <fullName evidence="5">Thioredoxin reductase (NADPH)</fullName>
        <ecNumber evidence="5">1.8.1.9</ecNumber>
    </submittedName>
</protein>
<keyword evidence="3 5" id="KW-0560">Oxidoreductase</keyword>
<dbReference type="EC" id="1.8.1.9" evidence="5"/>
<reference evidence="5 6" key="1">
    <citation type="submission" date="2023-07" db="EMBL/GenBank/DDBJ databases">
        <title>Genomic Encyclopedia of Type Strains, Phase IV (KMG-IV): sequencing the most valuable type-strain genomes for metagenomic binning, comparative biology and taxonomic classification.</title>
        <authorList>
            <person name="Goeker M."/>
        </authorList>
    </citation>
    <scope>NUCLEOTIDE SEQUENCE [LARGE SCALE GENOMIC DNA]</scope>
    <source>
        <strain evidence="5 6">DSM 12751</strain>
    </source>
</reference>
<dbReference type="InterPro" id="IPR050097">
    <property type="entry name" value="Ferredoxin-NADP_redctase_2"/>
</dbReference>
<evidence type="ECO:0000313" key="5">
    <source>
        <dbReference type="EMBL" id="MDQ0166318.1"/>
    </source>
</evidence>
<dbReference type="SUPFAM" id="SSF51905">
    <property type="entry name" value="FAD/NAD(P)-binding domain"/>
    <property type="match status" value="1"/>
</dbReference>
<evidence type="ECO:0000256" key="4">
    <source>
        <dbReference type="SAM" id="MobiDB-lite"/>
    </source>
</evidence>